<protein>
    <submittedName>
        <fullName evidence="2">Uncharacterized protein</fullName>
    </submittedName>
</protein>
<evidence type="ECO:0000256" key="1">
    <source>
        <dbReference type="SAM" id="MobiDB-lite"/>
    </source>
</evidence>
<feature type="region of interest" description="Disordered" evidence="1">
    <location>
        <begin position="1"/>
        <end position="91"/>
    </location>
</feature>
<dbReference type="AlphaFoldDB" id="R7SDF7"/>
<feature type="compositionally biased region" description="Polar residues" evidence="1">
    <location>
        <begin position="21"/>
        <end position="31"/>
    </location>
</feature>
<name>R7SDF7_CONPW</name>
<evidence type="ECO:0000313" key="3">
    <source>
        <dbReference type="Proteomes" id="UP000053558"/>
    </source>
</evidence>
<gene>
    <name evidence="2" type="ORF">CONPUDRAFT_160582</name>
</gene>
<feature type="compositionally biased region" description="Basic and acidic residues" evidence="1">
    <location>
        <begin position="71"/>
        <end position="90"/>
    </location>
</feature>
<organism evidence="2 3">
    <name type="scientific">Coniophora puteana (strain RWD-64-598)</name>
    <name type="common">Brown rot fungus</name>
    <dbReference type="NCBI Taxonomy" id="741705"/>
    <lineage>
        <taxon>Eukaryota</taxon>
        <taxon>Fungi</taxon>
        <taxon>Dikarya</taxon>
        <taxon>Basidiomycota</taxon>
        <taxon>Agaricomycotina</taxon>
        <taxon>Agaricomycetes</taxon>
        <taxon>Agaricomycetidae</taxon>
        <taxon>Boletales</taxon>
        <taxon>Coniophorineae</taxon>
        <taxon>Coniophoraceae</taxon>
        <taxon>Coniophora</taxon>
    </lineage>
</organism>
<dbReference type="Proteomes" id="UP000053558">
    <property type="component" value="Unassembled WGS sequence"/>
</dbReference>
<reference evidence="3" key="1">
    <citation type="journal article" date="2012" name="Science">
        <title>The Paleozoic origin of enzymatic lignin decomposition reconstructed from 31 fungal genomes.</title>
        <authorList>
            <person name="Floudas D."/>
            <person name="Binder M."/>
            <person name="Riley R."/>
            <person name="Barry K."/>
            <person name="Blanchette R.A."/>
            <person name="Henrissat B."/>
            <person name="Martinez A.T."/>
            <person name="Otillar R."/>
            <person name="Spatafora J.W."/>
            <person name="Yadav J.S."/>
            <person name="Aerts A."/>
            <person name="Benoit I."/>
            <person name="Boyd A."/>
            <person name="Carlson A."/>
            <person name="Copeland A."/>
            <person name="Coutinho P.M."/>
            <person name="de Vries R.P."/>
            <person name="Ferreira P."/>
            <person name="Findley K."/>
            <person name="Foster B."/>
            <person name="Gaskell J."/>
            <person name="Glotzer D."/>
            <person name="Gorecki P."/>
            <person name="Heitman J."/>
            <person name="Hesse C."/>
            <person name="Hori C."/>
            <person name="Igarashi K."/>
            <person name="Jurgens J.A."/>
            <person name="Kallen N."/>
            <person name="Kersten P."/>
            <person name="Kohler A."/>
            <person name="Kuees U."/>
            <person name="Kumar T.K.A."/>
            <person name="Kuo A."/>
            <person name="LaButti K."/>
            <person name="Larrondo L.F."/>
            <person name="Lindquist E."/>
            <person name="Ling A."/>
            <person name="Lombard V."/>
            <person name="Lucas S."/>
            <person name="Lundell T."/>
            <person name="Martin R."/>
            <person name="McLaughlin D.J."/>
            <person name="Morgenstern I."/>
            <person name="Morin E."/>
            <person name="Murat C."/>
            <person name="Nagy L.G."/>
            <person name="Nolan M."/>
            <person name="Ohm R.A."/>
            <person name="Patyshakuliyeva A."/>
            <person name="Rokas A."/>
            <person name="Ruiz-Duenas F.J."/>
            <person name="Sabat G."/>
            <person name="Salamov A."/>
            <person name="Samejima M."/>
            <person name="Schmutz J."/>
            <person name="Slot J.C."/>
            <person name="St John F."/>
            <person name="Stenlid J."/>
            <person name="Sun H."/>
            <person name="Sun S."/>
            <person name="Syed K."/>
            <person name="Tsang A."/>
            <person name="Wiebenga A."/>
            <person name="Young D."/>
            <person name="Pisabarro A."/>
            <person name="Eastwood D.C."/>
            <person name="Martin F."/>
            <person name="Cullen D."/>
            <person name="Grigoriev I.V."/>
            <person name="Hibbett D.S."/>
        </authorList>
    </citation>
    <scope>NUCLEOTIDE SEQUENCE [LARGE SCALE GENOMIC DNA]</scope>
    <source>
        <strain evidence="3">RWD-64-598 SS2</strain>
    </source>
</reference>
<proteinExistence type="predicted"/>
<sequence length="356" mass="40054">MEPSNGNDEPAEAFADMSPPMNGNPQPQSNGRDVGEGTGRWLELSDSDEDASRQDPPAQVTDTEQQTNGWHDGEGWGRWGDEGWGRRGDWDADANTGWANLGWSEETPMPTPPEAEALSIFHDNGLRPSIFIRDLRRSAGQPLGIGRTRWPNTFALSKYWCESYHTVAAGRTTWDDYVRNMHQQTNEPIPQSIPPYEADARVTLRWGRTPENSPWYSHAPFSVAYSVNSAGGLVTLAYVLAQLGWYFHHFVVDGVANNYLASECGYYLDMGTPGPSGTMGTIFCTEALGGVFARTLEYGEREENGCFRWRTHGWVDWSTWSVNHTSLRSHEEHLQRLTHTVVWDFDYGTWGSWGLQ</sequence>
<accession>R7SDF7</accession>
<evidence type="ECO:0000313" key="2">
    <source>
        <dbReference type="EMBL" id="EIW73910.1"/>
    </source>
</evidence>
<dbReference type="EMBL" id="JH711603">
    <property type="protein sequence ID" value="EIW73910.1"/>
    <property type="molecule type" value="Genomic_DNA"/>
</dbReference>
<dbReference type="GeneID" id="19204336"/>
<dbReference type="RefSeq" id="XP_007775914.1">
    <property type="nucleotide sequence ID" value="XM_007777724.1"/>
</dbReference>
<keyword evidence="3" id="KW-1185">Reference proteome</keyword>
<dbReference type="KEGG" id="cput:CONPUDRAFT_160582"/>